<organism evidence="1">
    <name type="scientific">Lepeophtheirus salmonis</name>
    <name type="common">Salmon louse</name>
    <name type="synonym">Caligus salmonis</name>
    <dbReference type="NCBI Taxonomy" id="72036"/>
    <lineage>
        <taxon>Eukaryota</taxon>
        <taxon>Metazoa</taxon>
        <taxon>Ecdysozoa</taxon>
        <taxon>Arthropoda</taxon>
        <taxon>Crustacea</taxon>
        <taxon>Multicrustacea</taxon>
        <taxon>Hexanauplia</taxon>
        <taxon>Copepoda</taxon>
        <taxon>Siphonostomatoida</taxon>
        <taxon>Caligidae</taxon>
        <taxon>Lepeophtheirus</taxon>
    </lineage>
</organism>
<protein>
    <submittedName>
        <fullName evidence="1">Uncharacterized protein</fullName>
    </submittedName>
</protein>
<reference evidence="1" key="1">
    <citation type="submission" date="2014-05" db="EMBL/GenBank/DDBJ databases">
        <authorList>
            <person name="Chronopoulou M."/>
        </authorList>
    </citation>
    <scope>NUCLEOTIDE SEQUENCE</scope>
    <source>
        <tissue evidence="1">Whole organism</tissue>
    </source>
</reference>
<dbReference type="AlphaFoldDB" id="A0A0K2VKK9"/>
<evidence type="ECO:0000313" key="1">
    <source>
        <dbReference type="EMBL" id="CDW50747.1"/>
    </source>
</evidence>
<name>A0A0K2VKK9_LEPSM</name>
<dbReference type="EMBL" id="HACA01033386">
    <property type="protein sequence ID" value="CDW50747.1"/>
    <property type="molecule type" value="Transcribed_RNA"/>
</dbReference>
<proteinExistence type="predicted"/>
<sequence length="53" mass="6100">MCCKGRSIVLLEHRVWIVGLHPGQDHLLEEVQVFLGPNFQAFWEPIRGHPIPV</sequence>
<accession>A0A0K2VKK9</accession>